<dbReference type="Pfam" id="PF01019">
    <property type="entry name" value="G_glu_transpept"/>
    <property type="match status" value="2"/>
</dbReference>
<sequence>MARSKARVYTCFALTTLFVVAAVVCIAVLARREKCPTGAFLKAAAAADSRKCSEVARDILQRGGSAVDGAIAALLCTSVMNPQSMGIGGGSIFTVMDRSGKVKIINSRETVPRKFNSNLLKSCSNTLSNSGSQWIGVPGEIRGYEQAHRLYGKLPWATLFQPTIQMARRGFPLPPVQGRYVSYINANDTQSLRELYSDENGRLLKTGDTVKFEKLADTLETIAEHGANAFYTGPIAENLVRDIQEAGYDMNSASLRGEQKTLTYHRYAEAFKFANGLKKNIRDPEFGSEEAARRLLEERFAEHIRSLISSDETHELQYYNVTPHLDGMGTTHVSVLAEDGSAVSVTSTINHIFGSKVFSASTGVILNNELSDFCGRADNIFPGEQPPSSMAPVVLKSPSRTLVVGASGGSMITTGISSMLINHLWFGKSLKEAIAAPVVFVDAQNALKFEPAFDKSVIEGLEALGHKRENATFFYNVVNVVEKDGDCICAASDARKLGEAAGY</sequence>
<gene>
    <name evidence="5" type="primary">ggt5a</name>
</gene>
<dbReference type="GO" id="GO:0006751">
    <property type="term" value="P:glutathione catabolic process"/>
    <property type="evidence" value="ECO:0007669"/>
    <property type="project" value="InterPro"/>
</dbReference>
<dbReference type="Proteomes" id="UP000515150">
    <property type="component" value="Chromosome 9"/>
</dbReference>
<feature type="binding site" evidence="3">
    <location>
        <position position="409"/>
    </location>
    <ligand>
        <name>L-glutamate</name>
        <dbReference type="ChEBI" id="CHEBI:29985"/>
    </ligand>
</feature>
<accession>A0A8M1HI73</accession>
<dbReference type="FunFam" id="3.60.20.40:FF:000011">
    <property type="entry name" value="Gamma-glutamyltransferase 5a"/>
    <property type="match status" value="1"/>
</dbReference>
<dbReference type="InterPro" id="IPR029055">
    <property type="entry name" value="Ntn_hydrolases_N"/>
</dbReference>
<dbReference type="InterPro" id="IPR000101">
    <property type="entry name" value="GGT_peptidase"/>
</dbReference>
<dbReference type="InterPro" id="IPR043138">
    <property type="entry name" value="GGT_lsub"/>
</dbReference>
<keyword evidence="4" id="KW-1185">Reference proteome</keyword>
<evidence type="ECO:0000256" key="2">
    <source>
        <dbReference type="PIRSR" id="PIRSR600101-1"/>
    </source>
</evidence>
<evidence type="ECO:0000256" key="1">
    <source>
        <dbReference type="ARBA" id="ARBA00009381"/>
    </source>
</evidence>
<dbReference type="GO" id="GO:0006954">
    <property type="term" value="P:inflammatory response"/>
    <property type="evidence" value="ECO:0007669"/>
    <property type="project" value="TreeGrafter"/>
</dbReference>
<organism evidence="4 5">
    <name type="scientific">Betta splendens</name>
    <name type="common">Siamese fighting fish</name>
    <dbReference type="NCBI Taxonomy" id="158456"/>
    <lineage>
        <taxon>Eukaryota</taxon>
        <taxon>Metazoa</taxon>
        <taxon>Chordata</taxon>
        <taxon>Craniata</taxon>
        <taxon>Vertebrata</taxon>
        <taxon>Euteleostomi</taxon>
        <taxon>Actinopterygii</taxon>
        <taxon>Neopterygii</taxon>
        <taxon>Teleostei</taxon>
        <taxon>Neoteleostei</taxon>
        <taxon>Acanthomorphata</taxon>
        <taxon>Anabantaria</taxon>
        <taxon>Anabantiformes</taxon>
        <taxon>Anabantoidei</taxon>
        <taxon>Osphronemidae</taxon>
        <taxon>Betta</taxon>
    </lineage>
</organism>
<dbReference type="GO" id="GO:0002951">
    <property type="term" value="F:leukotriene-C(4) hydrolase"/>
    <property type="evidence" value="ECO:0007669"/>
    <property type="project" value="TreeGrafter"/>
</dbReference>
<dbReference type="Gene3D" id="1.10.246.130">
    <property type="match status" value="1"/>
</dbReference>
<dbReference type="SUPFAM" id="SSF56235">
    <property type="entry name" value="N-terminal nucleophile aminohydrolases (Ntn hydrolases)"/>
    <property type="match status" value="1"/>
</dbReference>
<proteinExistence type="inferred from homology"/>
<dbReference type="AlphaFoldDB" id="A0A8M1HI73"/>
<dbReference type="PRINTS" id="PR01210">
    <property type="entry name" value="GGTRANSPTASE"/>
</dbReference>
<dbReference type="PROSITE" id="PS00462">
    <property type="entry name" value="G_GLU_TRANSPEPTIDASE"/>
    <property type="match status" value="1"/>
</dbReference>
<dbReference type="PANTHER" id="PTHR11686:SF19">
    <property type="entry name" value="GLUTATHIONE HYDROLASE 5 PROENZYME"/>
    <property type="match status" value="1"/>
</dbReference>
<feature type="binding site" evidence="3">
    <location>
        <position position="372"/>
    </location>
    <ligand>
        <name>L-glutamate</name>
        <dbReference type="ChEBI" id="CHEBI:29985"/>
    </ligand>
</feature>
<dbReference type="Gene3D" id="3.60.20.40">
    <property type="match status" value="1"/>
</dbReference>
<feature type="binding site" evidence="3">
    <location>
        <begin position="348"/>
        <end position="350"/>
    </location>
    <ligand>
        <name>L-glutamate</name>
        <dbReference type="ChEBI" id="CHEBI:29985"/>
    </ligand>
</feature>
<reference evidence="5" key="1">
    <citation type="submission" date="2025-08" db="UniProtKB">
        <authorList>
            <consortium name="RefSeq"/>
        </authorList>
    </citation>
    <scope>IDENTIFICATION</scope>
</reference>
<comment type="similarity">
    <text evidence="1">Belongs to the gamma-glutamyltransferase family.</text>
</comment>
<dbReference type="GO" id="GO:1901750">
    <property type="term" value="P:leukotriene D4 biosynthetic process"/>
    <property type="evidence" value="ECO:0007669"/>
    <property type="project" value="TreeGrafter"/>
</dbReference>
<dbReference type="PANTHER" id="PTHR11686">
    <property type="entry name" value="GAMMA GLUTAMYL TRANSPEPTIDASE"/>
    <property type="match status" value="1"/>
</dbReference>
<name>A0A8M1HI73_BETSP</name>
<dbReference type="CTD" id="569734"/>
<dbReference type="InterPro" id="IPR055262">
    <property type="entry name" value="GGT_CS"/>
</dbReference>
<dbReference type="RefSeq" id="XP_040928170.1">
    <property type="nucleotide sequence ID" value="XM_041072236.2"/>
</dbReference>
<feature type="active site" description="Nucleophile" evidence="2">
    <location>
        <position position="330"/>
    </location>
</feature>
<feature type="binding site" evidence="3">
    <location>
        <begin position="388"/>
        <end position="389"/>
    </location>
    <ligand>
        <name>L-glutamate</name>
        <dbReference type="ChEBI" id="CHEBI:29985"/>
    </ligand>
</feature>
<protein>
    <submittedName>
        <fullName evidence="5">Gamma-glutamyltransferase 5a isoform X2</fullName>
    </submittedName>
</protein>
<evidence type="ECO:0000313" key="5">
    <source>
        <dbReference type="RefSeq" id="XP_040928170.1"/>
    </source>
</evidence>
<feature type="binding site" evidence="3">
    <location>
        <position position="108"/>
    </location>
    <ligand>
        <name>L-glutamate</name>
        <dbReference type="ChEBI" id="CHEBI:29985"/>
    </ligand>
</feature>
<dbReference type="InterPro" id="IPR043137">
    <property type="entry name" value="GGT_ssub_C"/>
</dbReference>
<dbReference type="GeneID" id="114863064"/>
<dbReference type="GO" id="GO:0036374">
    <property type="term" value="F:glutathione hydrolase activity"/>
    <property type="evidence" value="ECO:0007669"/>
    <property type="project" value="InterPro"/>
</dbReference>
<evidence type="ECO:0000313" key="4">
    <source>
        <dbReference type="Proteomes" id="UP000515150"/>
    </source>
</evidence>
<dbReference type="GO" id="GO:0005886">
    <property type="term" value="C:plasma membrane"/>
    <property type="evidence" value="ECO:0007669"/>
    <property type="project" value="TreeGrafter"/>
</dbReference>
<evidence type="ECO:0000256" key="3">
    <source>
        <dbReference type="PIRSR" id="PIRSR600101-2"/>
    </source>
</evidence>